<name>A0A5K1TZ71_ENTHI</name>
<dbReference type="Proteomes" id="UP000078387">
    <property type="component" value="Unassembled WGS sequence"/>
</dbReference>
<feature type="transmembrane region" description="Helical" evidence="1">
    <location>
        <begin position="249"/>
        <end position="274"/>
    </location>
</feature>
<keyword evidence="2" id="KW-0732">Signal</keyword>
<dbReference type="SMART" id="SM01411">
    <property type="entry name" value="Ephrin_rec_like"/>
    <property type="match status" value="2"/>
</dbReference>
<dbReference type="VEuPathDB" id="AmoebaDB:EHI_069390"/>
<dbReference type="SUPFAM" id="SSF57184">
    <property type="entry name" value="Growth factor receptor domain"/>
    <property type="match status" value="1"/>
</dbReference>
<dbReference type="InterPro" id="IPR011641">
    <property type="entry name" value="Tyr-kin_ephrin_A/B_rcpt-like"/>
</dbReference>
<dbReference type="VEuPathDB" id="AmoebaDB:EHI7A_075390"/>
<evidence type="ECO:0000256" key="1">
    <source>
        <dbReference type="SAM" id="Phobius"/>
    </source>
</evidence>
<dbReference type="VEuPathDB" id="AmoebaDB:EHI8A_078810"/>
<dbReference type="Gene3D" id="2.10.50.10">
    <property type="entry name" value="Tumor Necrosis Factor Receptor, subunit A, domain 2"/>
    <property type="match status" value="1"/>
</dbReference>
<dbReference type="Pfam" id="PF07699">
    <property type="entry name" value="Ephrin_rec_like"/>
    <property type="match status" value="1"/>
</dbReference>
<evidence type="ECO:0000313" key="4">
    <source>
        <dbReference type="EMBL" id="GAT93116.1"/>
    </source>
</evidence>
<dbReference type="InterPro" id="IPR053215">
    <property type="entry name" value="TKL_Ser/Thr_kinase"/>
</dbReference>
<dbReference type="VEuPathDB" id="AmoebaDB:EHI5A_118280"/>
<dbReference type="PANTHER" id="PTHR45756:SF1">
    <property type="entry name" value="PROTEIN KINASE DOMAIN CONTAINING PROTEIN"/>
    <property type="match status" value="1"/>
</dbReference>
<dbReference type="VEuPathDB" id="AmoebaDB:KM1_143500"/>
<feature type="chain" id="PRO_5023863419" evidence="2">
    <location>
        <begin position="19"/>
        <end position="304"/>
    </location>
</feature>
<dbReference type="AlphaFoldDB" id="A0A5K1TZ71"/>
<sequence>MGQFVNIIYILIFVCVSSQIIKEVKEECFDNEYFDDSQFKCISCPAGKQPNQNKDQCVNCTAGYYSTENSPCLQCMPGTYSGIGSAKCYQCPDGYYTDKYGQHECIKCDPPFISDKHHSNCEICPEGTIYVGYDKKVLPCQFCGMNAISIDNGTKCQECAENQAPYNNVCYPFCDDNIQHQCLVSNCSENQYYNAGECESCLDGHYCKHGILYDCSELDNSCCRNNEITHCTPFIQTPNSNYSECELSLPFISVLIVSVTFICAFIVIFIVFVITKLVVQKKAIDFSQNNAQETDPTKVYLLSF</sequence>
<comment type="caution">
    <text evidence="4">The sequence shown here is derived from an EMBL/GenBank/DDBJ whole genome shotgun (WGS) entry which is preliminary data.</text>
</comment>
<dbReference type="PANTHER" id="PTHR45756">
    <property type="entry name" value="PALMITOYLTRANSFERASE"/>
    <property type="match status" value="1"/>
</dbReference>
<reference evidence="4 5" key="1">
    <citation type="submission" date="2016-05" db="EMBL/GenBank/DDBJ databases">
        <title>First whole genome sequencing of Entamoeba histolytica HM1:IMSS-clone-6.</title>
        <authorList>
            <person name="Mukherjee Avik.K."/>
            <person name="Izumyama S."/>
            <person name="Nakada-Tsukui K."/>
            <person name="Nozaki T."/>
        </authorList>
    </citation>
    <scope>NUCLEOTIDE SEQUENCE [LARGE SCALE GENOMIC DNA]</scope>
    <source>
        <strain evidence="4 5">HM1:IMSS clone 6</strain>
    </source>
</reference>
<dbReference type="EMBL" id="BDEQ01000001">
    <property type="protein sequence ID" value="GAT93116.1"/>
    <property type="molecule type" value="Genomic_DNA"/>
</dbReference>
<proteinExistence type="predicted"/>
<gene>
    <name evidence="4" type="ORF">CL6EHI_069390</name>
</gene>
<feature type="signal peptide" evidence="2">
    <location>
        <begin position="1"/>
        <end position="18"/>
    </location>
</feature>
<evidence type="ECO:0000313" key="5">
    <source>
        <dbReference type="Proteomes" id="UP000078387"/>
    </source>
</evidence>
<keyword evidence="1" id="KW-0472">Membrane</keyword>
<dbReference type="InterPro" id="IPR009030">
    <property type="entry name" value="Growth_fac_rcpt_cys_sf"/>
</dbReference>
<feature type="domain" description="Tyrosine-protein kinase ephrin type A/B receptor-like" evidence="3">
    <location>
        <begin position="78"/>
        <end position="119"/>
    </location>
</feature>
<keyword evidence="1" id="KW-1133">Transmembrane helix</keyword>
<evidence type="ECO:0000259" key="3">
    <source>
        <dbReference type="Pfam" id="PF07699"/>
    </source>
</evidence>
<keyword evidence="1" id="KW-0812">Transmembrane</keyword>
<accession>A0A5K1TZ71</accession>
<organism evidence="4 5">
    <name type="scientific">Entamoeba histolytica</name>
    <dbReference type="NCBI Taxonomy" id="5759"/>
    <lineage>
        <taxon>Eukaryota</taxon>
        <taxon>Amoebozoa</taxon>
        <taxon>Evosea</taxon>
        <taxon>Archamoebae</taxon>
        <taxon>Mastigamoebida</taxon>
        <taxon>Entamoebidae</taxon>
        <taxon>Entamoeba</taxon>
    </lineage>
</organism>
<protein>
    <submittedName>
        <fullName evidence="4">Cysteine-rich surface protein putative</fullName>
    </submittedName>
</protein>
<evidence type="ECO:0000256" key="2">
    <source>
        <dbReference type="SAM" id="SignalP"/>
    </source>
</evidence>
<dbReference type="OMA" id="CDAEPVY"/>